<dbReference type="Pfam" id="PF01145">
    <property type="entry name" value="Band_7"/>
    <property type="match status" value="1"/>
</dbReference>
<protein>
    <submittedName>
        <fullName evidence="6">Protease modulator HflK</fullName>
    </submittedName>
</protein>
<dbReference type="PANTHER" id="PTHR43327">
    <property type="entry name" value="STOMATIN-LIKE PROTEIN 2, MITOCHONDRIAL"/>
    <property type="match status" value="1"/>
</dbReference>
<feature type="transmembrane region" description="Helical" evidence="4">
    <location>
        <begin position="61"/>
        <end position="82"/>
    </location>
</feature>
<dbReference type="Proteomes" id="UP000268615">
    <property type="component" value="Unassembled WGS sequence"/>
</dbReference>
<organism evidence="6 7">
    <name type="scientific">Buttiauxella warmboldiae</name>
    <dbReference type="NCBI Taxonomy" id="82993"/>
    <lineage>
        <taxon>Bacteria</taxon>
        <taxon>Pseudomonadati</taxon>
        <taxon>Pseudomonadota</taxon>
        <taxon>Gammaproteobacteria</taxon>
        <taxon>Enterobacterales</taxon>
        <taxon>Enterobacteriaceae</taxon>
        <taxon>Buttiauxella</taxon>
    </lineage>
</organism>
<feature type="region of interest" description="Disordered" evidence="3">
    <location>
        <begin position="634"/>
        <end position="655"/>
    </location>
</feature>
<evidence type="ECO:0000256" key="1">
    <source>
        <dbReference type="ARBA" id="ARBA00004167"/>
    </source>
</evidence>
<feature type="transmembrane region" description="Helical" evidence="4">
    <location>
        <begin position="135"/>
        <end position="153"/>
    </location>
</feature>
<dbReference type="GO" id="GO:0006508">
    <property type="term" value="P:proteolysis"/>
    <property type="evidence" value="ECO:0007669"/>
    <property type="project" value="UniProtKB-KW"/>
</dbReference>
<dbReference type="PANTHER" id="PTHR43327:SF10">
    <property type="entry name" value="STOMATIN-LIKE PROTEIN 2, MITOCHONDRIAL"/>
    <property type="match status" value="1"/>
</dbReference>
<dbReference type="InterPro" id="IPR010201">
    <property type="entry name" value="HflK"/>
</dbReference>
<dbReference type="InterPro" id="IPR050710">
    <property type="entry name" value="Band7/mec-2_domain"/>
</dbReference>
<feature type="transmembrane region" description="Helical" evidence="4">
    <location>
        <begin position="300"/>
        <end position="324"/>
    </location>
</feature>
<accession>A0A3N5E434</accession>
<feature type="transmembrane region" description="Helical" evidence="4">
    <location>
        <begin position="34"/>
        <end position="55"/>
    </location>
</feature>
<dbReference type="GO" id="GO:0008233">
    <property type="term" value="F:peptidase activity"/>
    <property type="evidence" value="ECO:0007669"/>
    <property type="project" value="UniProtKB-KW"/>
</dbReference>
<evidence type="ECO:0000259" key="5">
    <source>
        <dbReference type="Pfam" id="PF01145"/>
    </source>
</evidence>
<gene>
    <name evidence="6" type="ORF">EHN07_14535</name>
</gene>
<evidence type="ECO:0000313" key="6">
    <source>
        <dbReference type="EMBL" id="RPH24202.1"/>
    </source>
</evidence>
<dbReference type="AlphaFoldDB" id="A0A3N5E434"/>
<dbReference type="OrthoDB" id="8242650at2"/>
<feature type="domain" description="Band 7" evidence="5">
    <location>
        <begin position="329"/>
        <end position="546"/>
    </location>
</feature>
<sequence>MQPSQYSQPADPSPLTSQACYALAPAQAILAARVVFGLSAAIFLLIVTALLTGIFEPSSRWIPLLSANAAVLTLLAVSFYNAQRICQWRAGKFAPSIEPEAVLTEVEPSATVYQRLGALMPVNLSRINDFLKSDGVWLASMAALVLFVALKGWGNQFLALDEGSLRWVAIAMIAAAMFAALVAERHLAVTVNEAWPEACAIAPILRLVLAVQFLSLPALIFPTANISLLINLPAILVVPVAIEFLLRGLFSLFTPPQAEEIEPAFLAKSQLATQLVWPPRPLLLLQHNLHRHFGIDLRQLWAFTVLRRACLPVLSLMLLCGWLLTGMQQVSPTQRGIYERFGNPVAVLPPGLHYGLPWPFGQMMLTENGQVHELAAGEEASVGAEPLASAEGEAPPNADRLWDAMHSFDKAQMIAGQSGNQQSLQIINSDVRFMWRIGLTDNAALAAVYHSINLPELIRSTANQVLVHQFSSMTLEQLLGEQRHDLARQIKQAVQQKLDGLHSGVELLATVVEAIHPPAGAANAFHGVQAAQISAQALISRERGHAAELAASAQTSASTRQNQAKINATDVTSKAQSTARRFAAQKQAVAQSGQVFVDELWFSQLRQTLGKSPLLIIDHRIGATAQPTIDLREFPSLSQAAGSDAPSKPTQEPSR</sequence>
<keyword evidence="6" id="KW-0645">Protease</keyword>
<comment type="caution">
    <text evidence="6">The sequence shown here is derived from an EMBL/GenBank/DDBJ whole genome shotgun (WGS) entry which is preliminary data.</text>
</comment>
<evidence type="ECO:0000256" key="2">
    <source>
        <dbReference type="ARBA" id="ARBA00006971"/>
    </source>
</evidence>
<keyword evidence="6" id="KW-0378">Hydrolase</keyword>
<keyword evidence="4" id="KW-1133">Transmembrane helix</keyword>
<keyword evidence="4" id="KW-0812">Transmembrane</keyword>
<comment type="similarity">
    <text evidence="2">Belongs to the band 7/mec-2 family. HflK subfamily.</text>
</comment>
<evidence type="ECO:0000313" key="7">
    <source>
        <dbReference type="Proteomes" id="UP000268615"/>
    </source>
</evidence>
<dbReference type="CDD" id="cd03404">
    <property type="entry name" value="SPFH_HflK"/>
    <property type="match status" value="1"/>
</dbReference>
<feature type="transmembrane region" description="Helical" evidence="4">
    <location>
        <begin position="195"/>
        <end position="220"/>
    </location>
</feature>
<reference evidence="6 7" key="1">
    <citation type="submission" date="2018-11" db="EMBL/GenBank/DDBJ databases">
        <title>Draft genome sequence of Buttiauxella warmboldiae CCUG 35512.</title>
        <authorList>
            <person name="Salva-Serra F."/>
            <person name="Marathe N."/>
            <person name="Moore E."/>
            <person name="Svensson L."/>
            <person name="Engstrom-Jakobsson H."/>
        </authorList>
    </citation>
    <scope>NUCLEOTIDE SEQUENCE [LARGE SCALE GENOMIC DNA]</scope>
    <source>
        <strain evidence="6 7">CCUG 35512</strain>
    </source>
</reference>
<evidence type="ECO:0000256" key="4">
    <source>
        <dbReference type="SAM" id="Phobius"/>
    </source>
</evidence>
<keyword evidence="4" id="KW-0472">Membrane</keyword>
<name>A0A3N5E434_9ENTR</name>
<dbReference type="Gene3D" id="3.30.479.30">
    <property type="entry name" value="Band 7 domain"/>
    <property type="match status" value="1"/>
</dbReference>
<dbReference type="InterPro" id="IPR001107">
    <property type="entry name" value="Band_7"/>
</dbReference>
<feature type="transmembrane region" description="Helical" evidence="4">
    <location>
        <begin position="226"/>
        <end position="246"/>
    </location>
</feature>
<dbReference type="SUPFAM" id="SSF117892">
    <property type="entry name" value="Band 7/SPFH domain"/>
    <property type="match status" value="1"/>
</dbReference>
<feature type="transmembrane region" description="Helical" evidence="4">
    <location>
        <begin position="165"/>
        <end position="183"/>
    </location>
</feature>
<dbReference type="InterPro" id="IPR036013">
    <property type="entry name" value="Band_7/SPFH_dom_sf"/>
</dbReference>
<dbReference type="GO" id="GO:0016020">
    <property type="term" value="C:membrane"/>
    <property type="evidence" value="ECO:0007669"/>
    <property type="project" value="UniProtKB-SubCell"/>
</dbReference>
<evidence type="ECO:0000256" key="3">
    <source>
        <dbReference type="SAM" id="MobiDB-lite"/>
    </source>
</evidence>
<proteinExistence type="inferred from homology"/>
<dbReference type="EMBL" id="RPOH01000063">
    <property type="protein sequence ID" value="RPH24202.1"/>
    <property type="molecule type" value="Genomic_DNA"/>
</dbReference>
<comment type="subcellular location">
    <subcellularLocation>
        <location evidence="1">Membrane</location>
        <topology evidence="1">Single-pass membrane protein</topology>
    </subcellularLocation>
</comment>
<keyword evidence="7" id="KW-1185">Reference proteome</keyword>